<dbReference type="AlphaFoldDB" id="K1PES5"/>
<evidence type="ECO:0000256" key="4">
    <source>
        <dbReference type="ARBA" id="ARBA00022692"/>
    </source>
</evidence>
<evidence type="ECO:0000256" key="3">
    <source>
        <dbReference type="ARBA" id="ARBA00022461"/>
    </source>
</evidence>
<keyword evidence="5" id="KW-1133">Transmembrane helix</keyword>
<keyword evidence="4 11" id="KW-0812">Transmembrane</keyword>
<dbReference type="Pfam" id="PF00858">
    <property type="entry name" value="ASC"/>
    <property type="match status" value="1"/>
</dbReference>
<dbReference type="PANTHER" id="PTHR11690">
    <property type="entry name" value="AMILORIDE-SENSITIVE SODIUM CHANNEL-RELATED"/>
    <property type="match status" value="1"/>
</dbReference>
<dbReference type="EMBL" id="JH818884">
    <property type="protein sequence ID" value="EKC20048.1"/>
    <property type="molecule type" value="Genomic_DNA"/>
</dbReference>
<evidence type="ECO:0000256" key="1">
    <source>
        <dbReference type="ARBA" id="ARBA00004141"/>
    </source>
</evidence>
<dbReference type="InParanoid" id="K1PES5"/>
<proteinExistence type="inferred from homology"/>
<comment type="similarity">
    <text evidence="11">Belongs to the amiloride-sensitive sodium channel (TC 1.A.6) family.</text>
</comment>
<keyword evidence="8" id="KW-0472">Membrane</keyword>
<gene>
    <name evidence="12" type="ORF">CGI_10007035</name>
</gene>
<keyword evidence="7 11" id="KW-0406">Ion transport</keyword>
<keyword evidence="3 11" id="KW-0894">Sodium channel</keyword>
<keyword evidence="2 11" id="KW-0813">Transport</keyword>
<dbReference type="GO" id="GO:0005886">
    <property type="term" value="C:plasma membrane"/>
    <property type="evidence" value="ECO:0007669"/>
    <property type="project" value="TreeGrafter"/>
</dbReference>
<dbReference type="PRINTS" id="PR01078">
    <property type="entry name" value="AMINACHANNEL"/>
</dbReference>
<keyword evidence="10 11" id="KW-0407">Ion channel</keyword>
<reference evidence="12" key="1">
    <citation type="journal article" date="2012" name="Nature">
        <title>The oyster genome reveals stress adaptation and complexity of shell formation.</title>
        <authorList>
            <person name="Zhang G."/>
            <person name="Fang X."/>
            <person name="Guo X."/>
            <person name="Li L."/>
            <person name="Luo R."/>
            <person name="Xu F."/>
            <person name="Yang P."/>
            <person name="Zhang L."/>
            <person name="Wang X."/>
            <person name="Qi H."/>
            <person name="Xiong Z."/>
            <person name="Que H."/>
            <person name="Xie Y."/>
            <person name="Holland P.W."/>
            <person name="Paps J."/>
            <person name="Zhu Y."/>
            <person name="Wu F."/>
            <person name="Chen Y."/>
            <person name="Wang J."/>
            <person name="Peng C."/>
            <person name="Meng J."/>
            <person name="Yang L."/>
            <person name="Liu J."/>
            <person name="Wen B."/>
            <person name="Zhang N."/>
            <person name="Huang Z."/>
            <person name="Zhu Q."/>
            <person name="Feng Y."/>
            <person name="Mount A."/>
            <person name="Hedgecock D."/>
            <person name="Xu Z."/>
            <person name="Liu Y."/>
            <person name="Domazet-Loso T."/>
            <person name="Du Y."/>
            <person name="Sun X."/>
            <person name="Zhang S."/>
            <person name="Liu B."/>
            <person name="Cheng P."/>
            <person name="Jiang X."/>
            <person name="Li J."/>
            <person name="Fan D."/>
            <person name="Wang W."/>
            <person name="Fu W."/>
            <person name="Wang T."/>
            <person name="Wang B."/>
            <person name="Zhang J."/>
            <person name="Peng Z."/>
            <person name="Li Y."/>
            <person name="Li N."/>
            <person name="Wang J."/>
            <person name="Chen M."/>
            <person name="He Y."/>
            <person name="Tan F."/>
            <person name="Song X."/>
            <person name="Zheng Q."/>
            <person name="Huang R."/>
            <person name="Yang H."/>
            <person name="Du X."/>
            <person name="Chen L."/>
            <person name="Yang M."/>
            <person name="Gaffney P.M."/>
            <person name="Wang S."/>
            <person name="Luo L."/>
            <person name="She Z."/>
            <person name="Ming Y."/>
            <person name="Huang W."/>
            <person name="Zhang S."/>
            <person name="Huang B."/>
            <person name="Zhang Y."/>
            <person name="Qu T."/>
            <person name="Ni P."/>
            <person name="Miao G."/>
            <person name="Wang J."/>
            <person name="Wang Q."/>
            <person name="Steinberg C.E."/>
            <person name="Wang H."/>
            <person name="Li N."/>
            <person name="Qian L."/>
            <person name="Zhang G."/>
            <person name="Li Y."/>
            <person name="Yang H."/>
            <person name="Liu X."/>
            <person name="Wang J."/>
            <person name="Yin Y."/>
            <person name="Wang J."/>
        </authorList>
    </citation>
    <scope>NUCLEOTIDE SEQUENCE [LARGE SCALE GENOMIC DNA]</scope>
    <source>
        <strain evidence="12">05x7-T-G4-1.051#20</strain>
    </source>
</reference>
<dbReference type="HOGENOM" id="CLU_1940130_0_0_1"/>
<evidence type="ECO:0000256" key="5">
    <source>
        <dbReference type="ARBA" id="ARBA00022989"/>
    </source>
</evidence>
<name>K1PES5_MAGGI</name>
<evidence type="ECO:0000256" key="9">
    <source>
        <dbReference type="ARBA" id="ARBA00023201"/>
    </source>
</evidence>
<evidence type="ECO:0000256" key="6">
    <source>
        <dbReference type="ARBA" id="ARBA00023053"/>
    </source>
</evidence>
<evidence type="ECO:0000256" key="2">
    <source>
        <dbReference type="ARBA" id="ARBA00022448"/>
    </source>
</evidence>
<keyword evidence="6" id="KW-0915">Sodium</keyword>
<evidence type="ECO:0000256" key="10">
    <source>
        <dbReference type="ARBA" id="ARBA00023303"/>
    </source>
</evidence>
<sequence>MTVADPSVKEVLTAMAESSSIHGVSRWVTSTHWYQRALWLLVFLGATGGAFYQLSRLYISYTSYPVKTSMELEFSSLTFPAVSFCNMNPIKTTKLSLTTNETQKALQDQKEKKCKGDYHSFLLVRNNNFE</sequence>
<keyword evidence="9 11" id="KW-0739">Sodium transport</keyword>
<organism evidence="12">
    <name type="scientific">Magallana gigas</name>
    <name type="common">Pacific oyster</name>
    <name type="synonym">Crassostrea gigas</name>
    <dbReference type="NCBI Taxonomy" id="29159"/>
    <lineage>
        <taxon>Eukaryota</taxon>
        <taxon>Metazoa</taxon>
        <taxon>Spiralia</taxon>
        <taxon>Lophotrochozoa</taxon>
        <taxon>Mollusca</taxon>
        <taxon>Bivalvia</taxon>
        <taxon>Autobranchia</taxon>
        <taxon>Pteriomorphia</taxon>
        <taxon>Ostreida</taxon>
        <taxon>Ostreoidea</taxon>
        <taxon>Ostreidae</taxon>
        <taxon>Magallana</taxon>
    </lineage>
</organism>
<protein>
    <submittedName>
        <fullName evidence="12">Amiloride-sensitive sodium channel subunit gamma</fullName>
    </submittedName>
</protein>
<dbReference type="GO" id="GO:0015280">
    <property type="term" value="F:ligand-gated sodium channel activity"/>
    <property type="evidence" value="ECO:0007669"/>
    <property type="project" value="TreeGrafter"/>
</dbReference>
<evidence type="ECO:0000256" key="8">
    <source>
        <dbReference type="ARBA" id="ARBA00023136"/>
    </source>
</evidence>
<accession>K1PES5</accession>
<evidence type="ECO:0000256" key="7">
    <source>
        <dbReference type="ARBA" id="ARBA00023065"/>
    </source>
</evidence>
<evidence type="ECO:0000313" key="12">
    <source>
        <dbReference type="EMBL" id="EKC20048.1"/>
    </source>
</evidence>
<evidence type="ECO:0000256" key="11">
    <source>
        <dbReference type="RuleBase" id="RU000679"/>
    </source>
</evidence>
<comment type="subcellular location">
    <subcellularLocation>
        <location evidence="1">Membrane</location>
        <topology evidence="1">Multi-pass membrane protein</topology>
    </subcellularLocation>
</comment>
<dbReference type="InterPro" id="IPR001873">
    <property type="entry name" value="ENaC"/>
</dbReference>